<dbReference type="EMBL" id="DS999641">
    <property type="protein sequence ID" value="EFE70919.2"/>
    <property type="molecule type" value="Genomic_DNA"/>
</dbReference>
<name>D5ZWM8_STRV1</name>
<evidence type="ECO:0000313" key="1">
    <source>
        <dbReference type="EMBL" id="EFE70919.2"/>
    </source>
</evidence>
<sequence length="33" mass="3510">MAGARGTRRAPVRIAASCAGRLRQGSWARGGRR</sequence>
<organism evidence="1 2">
    <name type="scientific">Streptomyces viridosporus (strain ATCC 14672 / DSM 40746 / JCM 4963 / KCTC 9882 / NRRL B-12104 / FH 1290)</name>
    <name type="common">Streptomyces ghanaensis</name>
    <dbReference type="NCBI Taxonomy" id="566461"/>
    <lineage>
        <taxon>Bacteria</taxon>
        <taxon>Bacillati</taxon>
        <taxon>Actinomycetota</taxon>
        <taxon>Actinomycetes</taxon>
        <taxon>Kitasatosporales</taxon>
        <taxon>Streptomycetaceae</taxon>
        <taxon>Streptomyces</taxon>
    </lineage>
</organism>
<proteinExistence type="predicted"/>
<accession>D5ZWM8</accession>
<protein>
    <submittedName>
        <fullName evidence="1">Uncharacterized protein</fullName>
    </submittedName>
</protein>
<dbReference type="Proteomes" id="UP000003824">
    <property type="component" value="Unassembled WGS sequence"/>
</dbReference>
<gene>
    <name evidence="1" type="ORF">SSFG_06162</name>
</gene>
<evidence type="ECO:0000313" key="2">
    <source>
        <dbReference type="Proteomes" id="UP000003824"/>
    </source>
</evidence>
<dbReference type="AlphaFoldDB" id="D5ZWM8"/>
<reference evidence="2" key="1">
    <citation type="submission" date="2008-12" db="EMBL/GenBank/DDBJ databases">
        <title>Annotation of Streptomyces ghanaensis ATCC 14672.</title>
        <authorList>
            <consortium name="The Broad Institute Genome Sequencing Platform"/>
            <consortium name="Broad Institute Microbial Sequencing Center"/>
            <person name="Fischbach M."/>
            <person name="Ward D."/>
            <person name="Young S."/>
            <person name="Kodira C.D."/>
            <person name="Zeng Q."/>
            <person name="Koehrsen M."/>
            <person name="Godfrey P."/>
            <person name="Alvarado L."/>
            <person name="Berlin A.M."/>
            <person name="Borenstein D."/>
            <person name="Chen Z."/>
            <person name="Engels R."/>
            <person name="Freedman E."/>
            <person name="Gellesch M."/>
            <person name="Goldberg J."/>
            <person name="Griggs A."/>
            <person name="Gujja S."/>
            <person name="Heiman D.I."/>
            <person name="Hepburn T.A."/>
            <person name="Howarth C."/>
            <person name="Jen D."/>
            <person name="Larson L."/>
            <person name="Lewis B."/>
            <person name="Mehta T."/>
            <person name="Park D."/>
            <person name="Pearson M."/>
            <person name="Roberts A."/>
            <person name="Saif S."/>
            <person name="Shea T.D."/>
            <person name="Shenoy N."/>
            <person name="Sisk P."/>
            <person name="Stolte C."/>
            <person name="Sykes S.N."/>
            <person name="Walk T."/>
            <person name="White J."/>
            <person name="Yandava C."/>
            <person name="Straight P."/>
            <person name="Clardy J."/>
            <person name="Hung D."/>
            <person name="Kolter R."/>
            <person name="Mekalanos J."/>
            <person name="Walker S."/>
            <person name="Walsh C.T."/>
            <person name="Wieland B.L.C."/>
            <person name="Ilzarbe M."/>
            <person name="Galagan J."/>
            <person name="Nusbaum C."/>
            <person name="Birren B."/>
        </authorList>
    </citation>
    <scope>NUCLEOTIDE SEQUENCE [LARGE SCALE GENOMIC DNA]</scope>
    <source>
        <strain evidence="2">ATCC 14672 / DSM 40746 / JCM 4963 / KCTC 9882 / NRRL B-12104 / FH 1290</strain>
    </source>
</reference>